<keyword evidence="8" id="KW-0408">Iron</keyword>
<dbReference type="PROSITE" id="PS51918">
    <property type="entry name" value="RADICAL_SAM"/>
    <property type="match status" value="1"/>
</dbReference>
<dbReference type="Proteomes" id="UP001198571">
    <property type="component" value="Unassembled WGS sequence"/>
</dbReference>
<keyword evidence="9" id="KW-0411">Iron-sulfur</keyword>
<dbReference type="Pfam" id="PF12544">
    <property type="entry name" value="LAM_C"/>
    <property type="match status" value="1"/>
</dbReference>
<keyword evidence="7" id="KW-0663">Pyridoxal phosphate</keyword>
<dbReference type="PANTHER" id="PTHR30538:SF1">
    <property type="entry name" value="L-LYSINE 2,3-AMINOMUTASE"/>
    <property type="match status" value="1"/>
</dbReference>
<dbReference type="SFLD" id="SFLDS00029">
    <property type="entry name" value="Radical_SAM"/>
    <property type="match status" value="1"/>
</dbReference>
<feature type="domain" description="Radical SAM core" evidence="11">
    <location>
        <begin position="93"/>
        <end position="303"/>
    </location>
</feature>
<protein>
    <submittedName>
        <fullName evidence="12">Lysine-2,3-aminomutase-like protein</fullName>
    </submittedName>
</protein>
<evidence type="ECO:0000313" key="13">
    <source>
        <dbReference type="Proteomes" id="UP001198571"/>
    </source>
</evidence>
<evidence type="ECO:0000256" key="2">
    <source>
        <dbReference type="ARBA" id="ARBA00001966"/>
    </source>
</evidence>
<evidence type="ECO:0000256" key="6">
    <source>
        <dbReference type="ARBA" id="ARBA00022723"/>
    </source>
</evidence>
<dbReference type="EMBL" id="JACDXX010000003">
    <property type="protein sequence ID" value="MCB5409101.1"/>
    <property type="molecule type" value="Genomic_DNA"/>
</dbReference>
<proteinExistence type="inferred from homology"/>
<sequence length="349" mass="38319">MNKRISPEKPALTTVSDLLREGLAEPGAAEVLEKVTASFRMRISGAMRAAADLAGPGVADQFLPAASELQILPEELADPIGDDVHRPVEGLTHRYPDRVILHATQSCEVYCRFCFRREAVGETGQLAEEEFRRVLAYLADHPQIHEVILTGGDPLVLSPRRIGAMLERLSAIESVQVIRFHSRIPVVAPEKISPELIAALQVRPAVWMVVHTNHPGEITPEAEEGFLRLARAGIPLLSQTVLLRGINADPDVLEALFRALIRNRVKPYYLHHPDLAKGTGHFRLSIAEGQKIFAALRGRISGTALPTYVLDIPGGFGKVPIGPGYLEPQGEGRWIVTDPNGGRHDYRDL</sequence>
<evidence type="ECO:0000256" key="10">
    <source>
        <dbReference type="ARBA" id="ARBA00023235"/>
    </source>
</evidence>
<keyword evidence="4" id="KW-0004">4Fe-4S</keyword>
<dbReference type="PIRSF" id="PIRSF004911">
    <property type="entry name" value="DUF160"/>
    <property type="match status" value="1"/>
</dbReference>
<dbReference type="CDD" id="cd01335">
    <property type="entry name" value="Radical_SAM"/>
    <property type="match status" value="1"/>
</dbReference>
<evidence type="ECO:0000256" key="4">
    <source>
        <dbReference type="ARBA" id="ARBA00022485"/>
    </source>
</evidence>
<evidence type="ECO:0000256" key="7">
    <source>
        <dbReference type="ARBA" id="ARBA00022898"/>
    </source>
</evidence>
<reference evidence="12 13" key="1">
    <citation type="submission" date="2020-07" db="EMBL/GenBank/DDBJ databases">
        <title>Pseudogemmobacter sp. nov., isolated from poultry manure in Taiwan.</title>
        <authorList>
            <person name="Lin S.-Y."/>
            <person name="Tang Y.-S."/>
            <person name="Young C.-C."/>
        </authorList>
    </citation>
    <scope>NUCLEOTIDE SEQUENCE [LARGE SCALE GENOMIC DNA]</scope>
    <source>
        <strain evidence="12 13">CC-YST710</strain>
    </source>
</reference>
<comment type="caution">
    <text evidence="12">The sequence shown here is derived from an EMBL/GenBank/DDBJ whole genome shotgun (WGS) entry which is preliminary data.</text>
</comment>
<evidence type="ECO:0000313" key="12">
    <source>
        <dbReference type="EMBL" id="MCB5409101.1"/>
    </source>
</evidence>
<dbReference type="InterPro" id="IPR013785">
    <property type="entry name" value="Aldolase_TIM"/>
</dbReference>
<evidence type="ECO:0000256" key="5">
    <source>
        <dbReference type="ARBA" id="ARBA00022691"/>
    </source>
</evidence>
<dbReference type="InterPro" id="IPR022447">
    <property type="entry name" value="Lys_aminomutase-rel"/>
</dbReference>
<dbReference type="PANTHER" id="PTHR30538">
    <property type="entry name" value="LYSINE 2,3-AMINOMUTASE-RELATED"/>
    <property type="match status" value="1"/>
</dbReference>
<gene>
    <name evidence="12" type="ORF">H0485_03625</name>
</gene>
<evidence type="ECO:0000256" key="8">
    <source>
        <dbReference type="ARBA" id="ARBA00023004"/>
    </source>
</evidence>
<dbReference type="SFLD" id="SFLDG01070">
    <property type="entry name" value="PLP-dependent"/>
    <property type="match status" value="1"/>
</dbReference>
<name>A0ABS8CI93_9RHOB</name>
<dbReference type="Pfam" id="PF04055">
    <property type="entry name" value="Radical_SAM"/>
    <property type="match status" value="1"/>
</dbReference>
<keyword evidence="5" id="KW-0949">S-adenosyl-L-methionine</keyword>
<dbReference type="NCBIfam" id="TIGR00238">
    <property type="entry name" value="KamA family radical SAM protein"/>
    <property type="match status" value="1"/>
</dbReference>
<dbReference type="InterPro" id="IPR025895">
    <property type="entry name" value="LAM_C_dom"/>
</dbReference>
<comment type="similarity">
    <text evidence="3">Belongs to the radical SAM superfamily. KamA family.</text>
</comment>
<evidence type="ECO:0000259" key="11">
    <source>
        <dbReference type="PROSITE" id="PS51918"/>
    </source>
</evidence>
<dbReference type="SUPFAM" id="SSF102114">
    <property type="entry name" value="Radical SAM enzymes"/>
    <property type="match status" value="1"/>
</dbReference>
<keyword evidence="10" id="KW-0413">Isomerase</keyword>
<accession>A0ABS8CI93</accession>
<keyword evidence="6" id="KW-0479">Metal-binding</keyword>
<dbReference type="InterPro" id="IPR003739">
    <property type="entry name" value="Lys_aminomutase/Glu_NH3_mut"/>
</dbReference>
<dbReference type="RefSeq" id="WP_226934010.1">
    <property type="nucleotide sequence ID" value="NZ_JACDXX010000003.1"/>
</dbReference>
<comment type="cofactor">
    <cofactor evidence="1">
        <name>pyridoxal 5'-phosphate</name>
        <dbReference type="ChEBI" id="CHEBI:597326"/>
    </cofactor>
</comment>
<dbReference type="Gene3D" id="3.20.20.70">
    <property type="entry name" value="Aldolase class I"/>
    <property type="match status" value="1"/>
</dbReference>
<comment type="cofactor">
    <cofactor evidence="2">
        <name>[4Fe-4S] cluster</name>
        <dbReference type="ChEBI" id="CHEBI:49883"/>
    </cofactor>
</comment>
<evidence type="ECO:0000256" key="9">
    <source>
        <dbReference type="ARBA" id="ARBA00023014"/>
    </source>
</evidence>
<organism evidence="12 13">
    <name type="scientific">Pseudogemmobacter faecipullorum</name>
    <dbReference type="NCBI Taxonomy" id="2755041"/>
    <lineage>
        <taxon>Bacteria</taxon>
        <taxon>Pseudomonadati</taxon>
        <taxon>Pseudomonadota</taxon>
        <taxon>Alphaproteobacteria</taxon>
        <taxon>Rhodobacterales</taxon>
        <taxon>Paracoccaceae</taxon>
        <taxon>Pseudogemmobacter</taxon>
    </lineage>
</organism>
<dbReference type="InterPro" id="IPR007197">
    <property type="entry name" value="rSAM"/>
</dbReference>
<dbReference type="NCBIfam" id="TIGR03822">
    <property type="entry name" value="AblA_like_2"/>
    <property type="match status" value="1"/>
</dbReference>
<dbReference type="InterPro" id="IPR058240">
    <property type="entry name" value="rSAM_sf"/>
</dbReference>
<evidence type="ECO:0000256" key="1">
    <source>
        <dbReference type="ARBA" id="ARBA00001933"/>
    </source>
</evidence>
<evidence type="ECO:0000256" key="3">
    <source>
        <dbReference type="ARBA" id="ARBA00008703"/>
    </source>
</evidence>
<keyword evidence="13" id="KW-1185">Reference proteome</keyword>